<dbReference type="InterPro" id="IPR002797">
    <property type="entry name" value="Polysacc_synth"/>
</dbReference>
<feature type="transmembrane region" description="Helical" evidence="6">
    <location>
        <begin position="281"/>
        <end position="299"/>
    </location>
</feature>
<evidence type="ECO:0008006" key="9">
    <source>
        <dbReference type="Google" id="ProtNLM"/>
    </source>
</evidence>
<feature type="transmembrane region" description="Helical" evidence="6">
    <location>
        <begin position="195"/>
        <end position="213"/>
    </location>
</feature>
<evidence type="ECO:0000313" key="8">
    <source>
        <dbReference type="Proteomes" id="UP000887097"/>
    </source>
</evidence>
<feature type="transmembrane region" description="Helical" evidence="6">
    <location>
        <begin position="65"/>
        <end position="86"/>
    </location>
</feature>
<dbReference type="EMBL" id="BPTT01000001">
    <property type="protein sequence ID" value="GJG33764.1"/>
    <property type="molecule type" value="Genomic_DNA"/>
</dbReference>
<protein>
    <recommendedName>
        <fullName evidence="9">Membrane protein involved in the export of O-antigen and teichoic acid</fullName>
    </recommendedName>
</protein>
<keyword evidence="2" id="KW-1003">Cell membrane</keyword>
<proteinExistence type="predicted"/>
<gene>
    <name evidence="7" type="ORF">PRMUPPPA20_18730</name>
</gene>
<dbReference type="PANTHER" id="PTHR30250:SF11">
    <property type="entry name" value="O-ANTIGEN TRANSPORTER-RELATED"/>
    <property type="match status" value="1"/>
</dbReference>
<dbReference type="Pfam" id="PF01943">
    <property type="entry name" value="Polysacc_synt"/>
    <property type="match status" value="1"/>
</dbReference>
<feature type="transmembrane region" description="Helical" evidence="6">
    <location>
        <begin position="311"/>
        <end position="337"/>
    </location>
</feature>
<sequence>MQNTIQKLSQQVLTSDIGKRIAYGAFWSMTGTALGKFLVLVAGIICARILGKEIFGEFGMVRSTVGIFIVLGSAGIGITATRFISLYRTTDQSHSYSIYRLSLLFAFCSGMVLTVCLMPMAKTISEVVLHSPHLSTAIQIAALILFASILNATLNGVLTGLEDFKSIAINTLIGSSIESILMVLGAWYYGLHGAIIGFGLGIAAQYIANHIAIRKDFKKYGITSTSHIERKDYSLIYSYCIPATLSALTVAPAFFIIRAMVVRATGYGELAIFEAADQWKVIILFIPTAVSQIVLPILSSTTDGKKFSKALLANIALIGIVSVVVAVIISILSPYIMPLYGSSFDNQTPLMLLAASTVFSSIANVIEMAVCSKEKMWQNFALNLVWATIMIVCAQMNINKGATGLALAVLISYAIKCILFSLYLKHINQHEDK</sequence>
<evidence type="ECO:0000256" key="4">
    <source>
        <dbReference type="ARBA" id="ARBA00022989"/>
    </source>
</evidence>
<evidence type="ECO:0000313" key="7">
    <source>
        <dbReference type="EMBL" id="GJG33764.1"/>
    </source>
</evidence>
<accession>A0AA37I3T9</accession>
<name>A0AA37I3T9_XYLRU</name>
<feature type="transmembrane region" description="Helical" evidence="6">
    <location>
        <begin position="234"/>
        <end position="261"/>
    </location>
</feature>
<keyword evidence="4 6" id="KW-1133">Transmembrane helix</keyword>
<feature type="transmembrane region" description="Helical" evidence="6">
    <location>
        <begin position="21"/>
        <end position="45"/>
    </location>
</feature>
<keyword evidence="3 6" id="KW-0812">Transmembrane</keyword>
<feature type="transmembrane region" description="Helical" evidence="6">
    <location>
        <begin position="133"/>
        <end position="154"/>
    </location>
</feature>
<organism evidence="7 8">
    <name type="scientific">Xylanibacter ruminicola</name>
    <name type="common">Prevotella ruminicola</name>
    <dbReference type="NCBI Taxonomy" id="839"/>
    <lineage>
        <taxon>Bacteria</taxon>
        <taxon>Pseudomonadati</taxon>
        <taxon>Bacteroidota</taxon>
        <taxon>Bacteroidia</taxon>
        <taxon>Bacteroidales</taxon>
        <taxon>Prevotellaceae</taxon>
        <taxon>Xylanibacter</taxon>
    </lineage>
</organism>
<evidence type="ECO:0000256" key="5">
    <source>
        <dbReference type="ARBA" id="ARBA00023136"/>
    </source>
</evidence>
<feature type="transmembrane region" description="Helical" evidence="6">
    <location>
        <begin position="349"/>
        <end position="368"/>
    </location>
</feature>
<feature type="transmembrane region" description="Helical" evidence="6">
    <location>
        <begin position="380"/>
        <end position="398"/>
    </location>
</feature>
<dbReference type="RefSeq" id="WP_013064226.1">
    <property type="nucleotide sequence ID" value="NZ_BPTT01000001.1"/>
</dbReference>
<keyword evidence="5 6" id="KW-0472">Membrane</keyword>
<comment type="caution">
    <text evidence="7">The sequence shown here is derived from an EMBL/GenBank/DDBJ whole genome shotgun (WGS) entry which is preliminary data.</text>
</comment>
<dbReference type="PANTHER" id="PTHR30250">
    <property type="entry name" value="PST FAMILY PREDICTED COLANIC ACID TRANSPORTER"/>
    <property type="match status" value="1"/>
</dbReference>
<evidence type="ECO:0000256" key="6">
    <source>
        <dbReference type="SAM" id="Phobius"/>
    </source>
</evidence>
<comment type="subcellular location">
    <subcellularLocation>
        <location evidence="1">Cell membrane</location>
        <topology evidence="1">Multi-pass membrane protein</topology>
    </subcellularLocation>
</comment>
<dbReference type="AlphaFoldDB" id="A0AA37I3T9"/>
<feature type="transmembrane region" description="Helical" evidence="6">
    <location>
        <begin position="98"/>
        <end position="121"/>
    </location>
</feature>
<dbReference type="InterPro" id="IPR050833">
    <property type="entry name" value="Poly_Biosynth_Transport"/>
</dbReference>
<dbReference type="GeneID" id="31500899"/>
<evidence type="ECO:0000256" key="1">
    <source>
        <dbReference type="ARBA" id="ARBA00004651"/>
    </source>
</evidence>
<feature type="transmembrane region" description="Helical" evidence="6">
    <location>
        <begin position="166"/>
        <end position="189"/>
    </location>
</feature>
<dbReference type="OMA" id="YAMHEHR"/>
<evidence type="ECO:0000256" key="3">
    <source>
        <dbReference type="ARBA" id="ARBA00022692"/>
    </source>
</evidence>
<dbReference type="GO" id="GO:0005886">
    <property type="term" value="C:plasma membrane"/>
    <property type="evidence" value="ECO:0007669"/>
    <property type="project" value="UniProtKB-SubCell"/>
</dbReference>
<evidence type="ECO:0000256" key="2">
    <source>
        <dbReference type="ARBA" id="ARBA00022475"/>
    </source>
</evidence>
<reference evidence="7" key="1">
    <citation type="submission" date="2021-08" db="EMBL/GenBank/DDBJ databases">
        <title>Prevotella lacticifex sp. nov., isolated from rumen of cow.</title>
        <authorList>
            <person name="Shinkai T."/>
            <person name="Ikeyama N."/>
            <person name="Kumagai M."/>
            <person name="Ohmori H."/>
            <person name="Sakamoto M."/>
            <person name="Ohkuma M."/>
            <person name="Mitsumori M."/>
        </authorList>
    </citation>
    <scope>NUCLEOTIDE SEQUENCE</scope>
    <source>
        <strain evidence="7">JCM 8259</strain>
    </source>
</reference>
<feature type="transmembrane region" description="Helical" evidence="6">
    <location>
        <begin position="404"/>
        <end position="424"/>
    </location>
</feature>
<dbReference type="Proteomes" id="UP000887097">
    <property type="component" value="Unassembled WGS sequence"/>
</dbReference>